<dbReference type="Proteomes" id="UP000825729">
    <property type="component" value="Unassembled WGS sequence"/>
</dbReference>
<proteinExistence type="predicted"/>
<name>A0AAV7F4Z7_ARIFI</name>
<evidence type="ECO:0000256" key="1">
    <source>
        <dbReference type="SAM" id="MobiDB-lite"/>
    </source>
</evidence>
<sequence length="78" mass="8370">MASRAQRSFNCSSTKPSAPTHHQSFLTLIILNPFDGKQQNNFSACWYENAQQDSVDADLLPAACCLLPAGGGCPSLIN</sequence>
<gene>
    <name evidence="2" type="ORF">H6P81_000566</name>
</gene>
<accession>A0AAV7F4Z7</accession>
<evidence type="ECO:0000313" key="3">
    <source>
        <dbReference type="Proteomes" id="UP000825729"/>
    </source>
</evidence>
<protein>
    <submittedName>
        <fullName evidence="2">Uncharacterized protein</fullName>
    </submittedName>
</protein>
<evidence type="ECO:0000313" key="2">
    <source>
        <dbReference type="EMBL" id="KAG9456058.1"/>
    </source>
</evidence>
<organism evidence="2 3">
    <name type="scientific">Aristolochia fimbriata</name>
    <name type="common">White veined hardy Dutchman's pipe vine</name>
    <dbReference type="NCBI Taxonomy" id="158543"/>
    <lineage>
        <taxon>Eukaryota</taxon>
        <taxon>Viridiplantae</taxon>
        <taxon>Streptophyta</taxon>
        <taxon>Embryophyta</taxon>
        <taxon>Tracheophyta</taxon>
        <taxon>Spermatophyta</taxon>
        <taxon>Magnoliopsida</taxon>
        <taxon>Magnoliidae</taxon>
        <taxon>Piperales</taxon>
        <taxon>Aristolochiaceae</taxon>
        <taxon>Aristolochia</taxon>
    </lineage>
</organism>
<keyword evidence="3" id="KW-1185">Reference proteome</keyword>
<comment type="caution">
    <text evidence="2">The sequence shown here is derived from an EMBL/GenBank/DDBJ whole genome shotgun (WGS) entry which is preliminary data.</text>
</comment>
<dbReference type="AlphaFoldDB" id="A0AAV7F4Z7"/>
<feature type="region of interest" description="Disordered" evidence="1">
    <location>
        <begin position="1"/>
        <end position="20"/>
    </location>
</feature>
<dbReference type="EMBL" id="JAINDJ010000002">
    <property type="protein sequence ID" value="KAG9456058.1"/>
    <property type="molecule type" value="Genomic_DNA"/>
</dbReference>
<reference evidence="2 3" key="1">
    <citation type="submission" date="2021-07" db="EMBL/GenBank/DDBJ databases">
        <title>The Aristolochia fimbriata genome: insights into angiosperm evolution, floral development and chemical biosynthesis.</title>
        <authorList>
            <person name="Jiao Y."/>
        </authorList>
    </citation>
    <scope>NUCLEOTIDE SEQUENCE [LARGE SCALE GENOMIC DNA]</scope>
    <source>
        <strain evidence="2">IBCAS-2021</strain>
        <tissue evidence="2">Leaf</tissue>
    </source>
</reference>